<dbReference type="EMBL" id="JAQQCF010000055">
    <property type="protein sequence ID" value="MFM0642049.1"/>
    <property type="molecule type" value="Genomic_DNA"/>
</dbReference>
<sequence>MALIAEALRDPAAIFRKLRRVFECISSPLFILIANASEDHAHGAQWSTGVTALAPEAAFAPACTGVPPLLELEEEDEGESPPHAVKHKKIIPTTHHAGTATRIRSRDDEVK</sequence>
<protein>
    <submittedName>
        <fullName evidence="2">Uncharacterized protein</fullName>
    </submittedName>
</protein>
<dbReference type="Proteomes" id="UP001629432">
    <property type="component" value="Unassembled WGS sequence"/>
</dbReference>
<proteinExistence type="predicted"/>
<organism evidence="2 3">
    <name type="scientific">Paraburkholderia metrosideri</name>
    <dbReference type="NCBI Taxonomy" id="580937"/>
    <lineage>
        <taxon>Bacteria</taxon>
        <taxon>Pseudomonadati</taxon>
        <taxon>Pseudomonadota</taxon>
        <taxon>Betaproteobacteria</taxon>
        <taxon>Burkholderiales</taxon>
        <taxon>Burkholderiaceae</taxon>
        <taxon>Paraburkholderia</taxon>
    </lineage>
</organism>
<comment type="caution">
    <text evidence="2">The sequence shown here is derived from an EMBL/GenBank/DDBJ whole genome shotgun (WGS) entry which is preliminary data.</text>
</comment>
<evidence type="ECO:0000256" key="1">
    <source>
        <dbReference type="SAM" id="MobiDB-lite"/>
    </source>
</evidence>
<dbReference type="RefSeq" id="WP_408340608.1">
    <property type="nucleotide sequence ID" value="NZ_JAQQCF010000055.1"/>
</dbReference>
<gene>
    <name evidence="2" type="ORF">PQQ63_35780</name>
</gene>
<keyword evidence="3" id="KW-1185">Reference proteome</keyword>
<feature type="region of interest" description="Disordered" evidence="1">
    <location>
        <begin position="73"/>
        <end position="111"/>
    </location>
</feature>
<evidence type="ECO:0000313" key="3">
    <source>
        <dbReference type="Proteomes" id="UP001629432"/>
    </source>
</evidence>
<evidence type="ECO:0000313" key="2">
    <source>
        <dbReference type="EMBL" id="MFM0642049.1"/>
    </source>
</evidence>
<reference evidence="2 3" key="1">
    <citation type="journal article" date="2024" name="Chem. Sci.">
        <title>Discovery of megapolipeptins by genome mining of a Burkholderiales bacteria collection.</title>
        <authorList>
            <person name="Paulo B.S."/>
            <person name="Recchia M.J.J."/>
            <person name="Lee S."/>
            <person name="Fergusson C.H."/>
            <person name="Romanowski S.B."/>
            <person name="Hernandez A."/>
            <person name="Krull N."/>
            <person name="Liu D.Y."/>
            <person name="Cavanagh H."/>
            <person name="Bos A."/>
            <person name="Gray C.A."/>
            <person name="Murphy B.T."/>
            <person name="Linington R.G."/>
            <person name="Eustaquio A.S."/>
        </authorList>
    </citation>
    <scope>NUCLEOTIDE SEQUENCE [LARGE SCALE GENOMIC DNA]</scope>
    <source>
        <strain evidence="2 3">RL17-338-BIC-A</strain>
    </source>
</reference>
<accession>A0ABW9E537</accession>
<name>A0ABW9E537_9BURK</name>